<keyword evidence="2" id="KW-1185">Reference proteome</keyword>
<organism evidence="1 2">
    <name type="scientific">Lactobacillus pasteurii DSM 23907 = CRBIP 24.76</name>
    <dbReference type="NCBI Taxonomy" id="1423790"/>
    <lineage>
        <taxon>Bacteria</taxon>
        <taxon>Bacillati</taxon>
        <taxon>Bacillota</taxon>
        <taxon>Bacilli</taxon>
        <taxon>Lactobacillales</taxon>
        <taxon>Lactobacillaceae</taxon>
        <taxon>Lactobacillus</taxon>
    </lineage>
</organism>
<gene>
    <name evidence="1" type="ORF">BN53_04415</name>
</gene>
<evidence type="ECO:0000313" key="2">
    <source>
        <dbReference type="Proteomes" id="UP000009311"/>
    </source>
</evidence>
<name>I7IZV1_9LACO</name>
<proteinExistence type="predicted"/>
<reference evidence="1 2" key="1">
    <citation type="submission" date="2012-06" db="EMBL/GenBank/DDBJ databases">
        <title>Draft Genome Sequence of Lactobacillus pasteurii CRBIP 24.76T.</title>
        <authorList>
            <person name="Cousin S."/>
            <person name="Bouchier C."/>
            <person name="Loux V."/>
            <person name="Ma L."/>
            <person name="Creno S."/>
            <person name="Bizet C."/>
            <person name="Clermont D."/>
        </authorList>
    </citation>
    <scope>NUCLEOTIDE SEQUENCE [LARGE SCALE GENOMIC DNA]</scope>
    <source>
        <strain evidence="2">CRBIP 24.76T</strain>
    </source>
</reference>
<dbReference type="STRING" id="1423790.BN53_04415"/>
<dbReference type="AlphaFoldDB" id="I7IZV1"/>
<sequence>MMTEEEWEKFYRARIDSESYKNRNYTEEIRLRKKHRRELDEYKRTHNDES</sequence>
<evidence type="ECO:0000313" key="1">
    <source>
        <dbReference type="EMBL" id="CCI85332.1"/>
    </source>
</evidence>
<protein>
    <submittedName>
        <fullName evidence="1">Uncharacterized protein</fullName>
    </submittedName>
</protein>
<dbReference type="RefSeq" id="WP_009559884.1">
    <property type="nucleotide sequence ID" value="NZ_AYZN01000001.1"/>
</dbReference>
<dbReference type="Proteomes" id="UP000009311">
    <property type="component" value="Unassembled WGS sequence"/>
</dbReference>
<accession>I7IZV1</accession>
<dbReference type="EMBL" id="CAKD01000021">
    <property type="protein sequence ID" value="CCI85332.1"/>
    <property type="molecule type" value="Genomic_DNA"/>
</dbReference>
<comment type="caution">
    <text evidence="1">The sequence shown here is derived from an EMBL/GenBank/DDBJ whole genome shotgun (WGS) entry which is preliminary data.</text>
</comment>